<reference evidence="1 2" key="1">
    <citation type="journal article" date="2018" name="IMA Fungus">
        <title>IMA Genome-F 9: Draft genome sequence of Annulohypoxylon stygium, Aspergillus mulundensis, Berkeleyomyces basicola (syn. Thielaviopsis basicola), Ceratocystis smalleyi, two Cercospora beticola strains, Coleophoma cylindrospora, Fusarium fracticaudum, Phialophora cf. hyalina, and Morchella septimelata.</title>
        <authorList>
            <person name="Wingfield B.D."/>
            <person name="Bills G.F."/>
            <person name="Dong Y."/>
            <person name="Huang W."/>
            <person name="Nel W.J."/>
            <person name="Swalarsk-Parry B.S."/>
            <person name="Vaghefi N."/>
            <person name="Wilken P.M."/>
            <person name="An Z."/>
            <person name="de Beer Z.W."/>
            <person name="De Vos L."/>
            <person name="Chen L."/>
            <person name="Duong T.A."/>
            <person name="Gao Y."/>
            <person name="Hammerbacher A."/>
            <person name="Kikkert J.R."/>
            <person name="Li Y."/>
            <person name="Li H."/>
            <person name="Li K."/>
            <person name="Li Q."/>
            <person name="Liu X."/>
            <person name="Ma X."/>
            <person name="Naidoo K."/>
            <person name="Pethybridge S.J."/>
            <person name="Sun J."/>
            <person name="Steenkamp E.T."/>
            <person name="van der Nest M.A."/>
            <person name="van Wyk S."/>
            <person name="Wingfield M.J."/>
            <person name="Xiong C."/>
            <person name="Yue Q."/>
            <person name="Zhang X."/>
        </authorList>
    </citation>
    <scope>NUCLEOTIDE SEQUENCE [LARGE SCALE GENOMIC DNA]</scope>
    <source>
        <strain evidence="1 2">BP5796</strain>
    </source>
</reference>
<organism evidence="1 2">
    <name type="scientific">Coleophoma crateriformis</name>
    <dbReference type="NCBI Taxonomy" id="565419"/>
    <lineage>
        <taxon>Eukaryota</taxon>
        <taxon>Fungi</taxon>
        <taxon>Dikarya</taxon>
        <taxon>Ascomycota</taxon>
        <taxon>Pezizomycotina</taxon>
        <taxon>Leotiomycetes</taxon>
        <taxon>Helotiales</taxon>
        <taxon>Dermateaceae</taxon>
        <taxon>Coleophoma</taxon>
    </lineage>
</organism>
<evidence type="ECO:0000313" key="2">
    <source>
        <dbReference type="Proteomes" id="UP000256328"/>
    </source>
</evidence>
<dbReference type="AlphaFoldDB" id="A0A3D8S2E9"/>
<evidence type="ECO:0000313" key="1">
    <source>
        <dbReference type="EMBL" id="RDW80477.1"/>
    </source>
</evidence>
<comment type="caution">
    <text evidence="1">The sequence shown here is derived from an EMBL/GenBank/DDBJ whole genome shotgun (WGS) entry which is preliminary data.</text>
</comment>
<proteinExistence type="predicted"/>
<evidence type="ECO:0008006" key="3">
    <source>
        <dbReference type="Google" id="ProtNLM"/>
    </source>
</evidence>
<keyword evidence="2" id="KW-1185">Reference proteome</keyword>
<protein>
    <recommendedName>
        <fullName evidence="3">Coenzyme Q-binding protein COQ10 START domain-containing protein</fullName>
    </recommendedName>
</protein>
<dbReference type="Gene3D" id="3.30.530.20">
    <property type="match status" value="1"/>
</dbReference>
<sequence length="212" mass="22539">MKYPETATDPAAVTSSLVSPIAVPTHGAGGTFSVLAKVHISAAPLAVLNAVRDTSTWKTWNTFCPSCTFGPAKQVSNAAANHQDLPLGKENWLEPGSACQITYSMVGDASKSSGQQGIEVTVLRPLTVEVDGKDGFTIAWISTGRKHWQLHSERIMEFVDDGEGGCSYACWETFGGLLATAVKSVVGGQLRDRFGDYAKDVKGFVERKGNGS</sequence>
<accession>A0A3D8S2E9</accession>
<dbReference type="EMBL" id="PDLN01000007">
    <property type="protein sequence ID" value="RDW80477.1"/>
    <property type="molecule type" value="Genomic_DNA"/>
</dbReference>
<name>A0A3D8S2E9_9HELO</name>
<dbReference type="InterPro" id="IPR023393">
    <property type="entry name" value="START-like_dom_sf"/>
</dbReference>
<gene>
    <name evidence="1" type="ORF">BP5796_05175</name>
</gene>
<dbReference type="Proteomes" id="UP000256328">
    <property type="component" value="Unassembled WGS sequence"/>
</dbReference>
<dbReference type="SUPFAM" id="SSF55961">
    <property type="entry name" value="Bet v1-like"/>
    <property type="match status" value="1"/>
</dbReference>
<dbReference type="OrthoDB" id="509124at2759"/>